<comment type="function">
    <text evidence="4">DNA polymerase III is a complex, multichain enzyme responsible for most of the replicative synthesis in bacteria. The epsilon subunit contain the editing function and is a proofreading 3'-5' exonuclease.</text>
</comment>
<evidence type="ECO:0000313" key="7">
    <source>
        <dbReference type="EMBL" id="OCC16128.1"/>
    </source>
</evidence>
<dbReference type="Proteomes" id="UP000093080">
    <property type="component" value="Unassembled WGS sequence"/>
</dbReference>
<dbReference type="GO" id="GO:0005829">
    <property type="term" value="C:cytosol"/>
    <property type="evidence" value="ECO:0007669"/>
    <property type="project" value="TreeGrafter"/>
</dbReference>
<evidence type="ECO:0000313" key="8">
    <source>
        <dbReference type="Proteomes" id="UP000093080"/>
    </source>
</evidence>
<dbReference type="PANTHER" id="PTHR30231">
    <property type="entry name" value="DNA POLYMERASE III SUBUNIT EPSILON"/>
    <property type="match status" value="1"/>
</dbReference>
<dbReference type="Pfam" id="PF00929">
    <property type="entry name" value="RNase_T"/>
    <property type="match status" value="1"/>
</dbReference>
<dbReference type="AlphaFoldDB" id="A0A1B9F852"/>
<reference evidence="7 8" key="1">
    <citation type="submission" date="2016-06" db="EMBL/GenBank/DDBJ databases">
        <title>Respiratory ammonification of nitrate coupled to the oxidation of elemental sulfur in deep-sea autotrophic thermophilic bacteria.</title>
        <authorList>
            <person name="Slobodkina G.B."/>
            <person name="Mardanov A.V."/>
            <person name="Ravin N.V."/>
            <person name="Frolova A.A."/>
            <person name="Viryasiv M.B."/>
            <person name="Chernyh N.A."/>
            <person name="Bonch-Osmolovskaya E.A."/>
            <person name="Slobodkin A.I."/>
        </authorList>
    </citation>
    <scope>NUCLEOTIDE SEQUENCE [LARGE SCALE GENOMIC DNA]</scope>
    <source>
        <strain evidence="7 8">S69</strain>
    </source>
</reference>
<dbReference type="SUPFAM" id="SSF53098">
    <property type="entry name" value="Ribonuclease H-like"/>
    <property type="match status" value="1"/>
</dbReference>
<accession>A0A1B9F852</accession>
<dbReference type="InterPro" id="IPR006054">
    <property type="entry name" value="DnaQ"/>
</dbReference>
<evidence type="ECO:0000256" key="3">
    <source>
        <dbReference type="ARBA" id="ARBA00022839"/>
    </source>
</evidence>
<dbReference type="PANTHER" id="PTHR30231:SF4">
    <property type="entry name" value="PROTEIN NEN2"/>
    <property type="match status" value="1"/>
</dbReference>
<dbReference type="GO" id="GO:0003677">
    <property type="term" value="F:DNA binding"/>
    <property type="evidence" value="ECO:0007669"/>
    <property type="project" value="InterPro"/>
</dbReference>
<dbReference type="RefSeq" id="WP_067616204.1">
    <property type="nucleotide sequence ID" value="NZ_MAGO01000002.1"/>
</dbReference>
<dbReference type="CDD" id="cd06127">
    <property type="entry name" value="DEDDh"/>
    <property type="match status" value="1"/>
</dbReference>
<evidence type="ECO:0000256" key="2">
    <source>
        <dbReference type="ARBA" id="ARBA00022801"/>
    </source>
</evidence>
<name>A0A1B9F852_9BACT</name>
<dbReference type="EMBL" id="MAGO01000002">
    <property type="protein sequence ID" value="OCC16128.1"/>
    <property type="molecule type" value="Genomic_DNA"/>
</dbReference>
<dbReference type="STRING" id="1156395.DBT_0590"/>
<feature type="domain" description="Exonuclease" evidence="6">
    <location>
        <begin position="38"/>
        <end position="217"/>
    </location>
</feature>
<evidence type="ECO:0000256" key="5">
    <source>
        <dbReference type="ARBA" id="ARBA00026073"/>
    </source>
</evidence>
<keyword evidence="3" id="KW-0269">Exonuclease</keyword>
<dbReference type="InterPro" id="IPR012337">
    <property type="entry name" value="RNaseH-like_sf"/>
</dbReference>
<keyword evidence="2" id="KW-0378">Hydrolase</keyword>
<dbReference type="OrthoDB" id="5497329at2"/>
<sequence length="237" mass="27877">MFGLFRLFHRTKDVHPILVENQRFFLEFDQSRPIKDYEFTVFDTELTGLNLRKDEIVSIGAVKVRNLRIVPGENFHCYIRPQNLPSKAATLIHRITPDVLNEAHSIEEVLPEFVSFCHGSFLVGHYVGLDVRFLNKALKQYLGGTIHNPCIDTMKLAQLYKEEQWGNYYDKFNYRISFNLEDLSEEYGLPDFEPHDALEDAYQTAYLFLFLVKKLRSGGFETMKDLYMAGRSWRWIF</sequence>
<dbReference type="FunFam" id="3.30.420.10:FF:000045">
    <property type="entry name" value="3'-5' exonuclease DinG"/>
    <property type="match status" value="1"/>
</dbReference>
<dbReference type="Gene3D" id="3.30.420.10">
    <property type="entry name" value="Ribonuclease H-like superfamily/Ribonuclease H"/>
    <property type="match status" value="1"/>
</dbReference>
<keyword evidence="1" id="KW-0540">Nuclease</keyword>
<gene>
    <name evidence="7" type="ORF">DBT_0590</name>
</gene>
<proteinExistence type="predicted"/>
<evidence type="ECO:0000256" key="4">
    <source>
        <dbReference type="ARBA" id="ARBA00025483"/>
    </source>
</evidence>
<organism evidence="7 8">
    <name type="scientific">Dissulfuribacter thermophilus</name>
    <dbReference type="NCBI Taxonomy" id="1156395"/>
    <lineage>
        <taxon>Bacteria</taxon>
        <taxon>Pseudomonadati</taxon>
        <taxon>Thermodesulfobacteriota</taxon>
        <taxon>Dissulfuribacteria</taxon>
        <taxon>Dissulfuribacterales</taxon>
        <taxon>Dissulfuribacteraceae</taxon>
        <taxon>Dissulfuribacter</taxon>
    </lineage>
</organism>
<protein>
    <submittedName>
        <fullName evidence="7">DNA polymerase III epsilon subunit</fullName>
    </submittedName>
</protein>
<dbReference type="SMART" id="SM00479">
    <property type="entry name" value="EXOIII"/>
    <property type="match status" value="1"/>
</dbReference>
<dbReference type="GO" id="GO:0008408">
    <property type="term" value="F:3'-5' exonuclease activity"/>
    <property type="evidence" value="ECO:0007669"/>
    <property type="project" value="TreeGrafter"/>
</dbReference>
<dbReference type="InterPro" id="IPR036397">
    <property type="entry name" value="RNaseH_sf"/>
</dbReference>
<dbReference type="InterPro" id="IPR013520">
    <property type="entry name" value="Ribonucl_H"/>
</dbReference>
<dbReference type="GO" id="GO:0006260">
    <property type="term" value="P:DNA replication"/>
    <property type="evidence" value="ECO:0007669"/>
    <property type="project" value="InterPro"/>
</dbReference>
<keyword evidence="8" id="KW-1185">Reference proteome</keyword>
<dbReference type="GO" id="GO:0003887">
    <property type="term" value="F:DNA-directed DNA polymerase activity"/>
    <property type="evidence" value="ECO:0007669"/>
    <property type="project" value="InterPro"/>
</dbReference>
<comment type="caution">
    <text evidence="7">The sequence shown here is derived from an EMBL/GenBank/DDBJ whole genome shotgun (WGS) entry which is preliminary data.</text>
</comment>
<dbReference type="NCBIfam" id="TIGR00573">
    <property type="entry name" value="dnaq"/>
    <property type="match status" value="1"/>
</dbReference>
<evidence type="ECO:0000256" key="1">
    <source>
        <dbReference type="ARBA" id="ARBA00022722"/>
    </source>
</evidence>
<comment type="subunit">
    <text evidence="5">DNA polymerase III contains a core (composed of alpha, epsilon and theta chains) that associates with a tau subunit. This core dimerizes to form the POLIII' complex. PolIII' associates with the gamma complex (composed of gamma, delta, delta', psi and chi chains) and with the beta chain to form the complete DNA polymerase III complex.</text>
</comment>
<evidence type="ECO:0000259" key="6">
    <source>
        <dbReference type="SMART" id="SM00479"/>
    </source>
</evidence>